<feature type="region of interest" description="Disordered" evidence="1">
    <location>
        <begin position="1"/>
        <end position="21"/>
    </location>
</feature>
<organism evidence="2">
    <name type="scientific">uncultured Microbacterium sp</name>
    <dbReference type="NCBI Taxonomy" id="191216"/>
    <lineage>
        <taxon>Bacteria</taxon>
        <taxon>Bacillati</taxon>
        <taxon>Actinomycetota</taxon>
        <taxon>Actinomycetes</taxon>
        <taxon>Micrococcales</taxon>
        <taxon>Microbacteriaceae</taxon>
        <taxon>Microbacterium</taxon>
        <taxon>environmental samples</taxon>
    </lineage>
</organism>
<evidence type="ECO:0000256" key="1">
    <source>
        <dbReference type="SAM" id="MobiDB-lite"/>
    </source>
</evidence>
<accession>A0A1Y5PCY7</accession>
<evidence type="ECO:0000313" key="2">
    <source>
        <dbReference type="EMBL" id="SBS73778.1"/>
    </source>
</evidence>
<proteinExistence type="predicted"/>
<gene>
    <name evidence="2" type="ORF">MIPYR_50002</name>
</gene>
<dbReference type="AlphaFoldDB" id="A0A1Y5PCY7"/>
<protein>
    <submittedName>
        <fullName evidence="2">Uncharacterized protein</fullName>
    </submittedName>
</protein>
<reference evidence="2" key="1">
    <citation type="submission" date="2016-03" db="EMBL/GenBank/DDBJ databases">
        <authorList>
            <person name="Ploux O."/>
        </authorList>
    </citation>
    <scope>NUCLEOTIDE SEQUENCE</scope>
    <source>
        <strain evidence="2">UC1</strain>
    </source>
</reference>
<dbReference type="EMBL" id="FLQR01000009">
    <property type="protein sequence ID" value="SBS73778.1"/>
    <property type="molecule type" value="Genomic_DNA"/>
</dbReference>
<name>A0A1Y5PCY7_9MICO</name>
<sequence>MIQARREDAGEVGTLPRYRRR</sequence>